<dbReference type="RefSeq" id="XP_008617710.1">
    <property type="nucleotide sequence ID" value="XM_008619488.1"/>
</dbReference>
<dbReference type="PANTHER" id="PTHR22538">
    <property type="entry name" value="CILIA- AND FLAGELLA-ASSOCIATED PROTEIN 74"/>
    <property type="match status" value="1"/>
</dbReference>
<protein>
    <submittedName>
        <fullName evidence="2">Uncharacterized protein</fullName>
    </submittedName>
</protein>
<dbReference type="Proteomes" id="UP000030762">
    <property type="component" value="Unassembled WGS sequence"/>
</dbReference>
<name>T0R9U4_SAPDV</name>
<keyword evidence="3" id="KW-1185">Reference proteome</keyword>
<gene>
    <name evidence="2" type="ORF">SDRG_13403</name>
</gene>
<proteinExistence type="predicted"/>
<organism evidence="2 3">
    <name type="scientific">Saprolegnia diclina (strain VS20)</name>
    <dbReference type="NCBI Taxonomy" id="1156394"/>
    <lineage>
        <taxon>Eukaryota</taxon>
        <taxon>Sar</taxon>
        <taxon>Stramenopiles</taxon>
        <taxon>Oomycota</taxon>
        <taxon>Saprolegniomycetes</taxon>
        <taxon>Saprolegniales</taxon>
        <taxon>Saprolegniaceae</taxon>
        <taxon>Saprolegnia</taxon>
    </lineage>
</organism>
<feature type="chain" id="PRO_5004570473" evidence="1">
    <location>
        <begin position="19"/>
        <end position="462"/>
    </location>
</feature>
<dbReference type="OrthoDB" id="95392at2759"/>
<dbReference type="VEuPathDB" id="FungiDB:SDRG_13403"/>
<evidence type="ECO:0000313" key="2">
    <source>
        <dbReference type="EMBL" id="EQC28893.1"/>
    </source>
</evidence>
<dbReference type="InParanoid" id="T0R9U4"/>
<dbReference type="InterPro" id="IPR029058">
    <property type="entry name" value="AB_hydrolase_fold"/>
</dbReference>
<dbReference type="Gene3D" id="3.40.50.1820">
    <property type="entry name" value="alpha/beta hydrolase"/>
    <property type="match status" value="1"/>
</dbReference>
<dbReference type="AlphaFoldDB" id="T0R9U4"/>
<accession>T0R9U4</accession>
<dbReference type="EMBL" id="JH767190">
    <property type="protein sequence ID" value="EQC28893.1"/>
    <property type="molecule type" value="Genomic_DNA"/>
</dbReference>
<dbReference type="PANTHER" id="PTHR22538:SF1">
    <property type="entry name" value="VWFD DOMAIN-CONTAINING PROTEIN"/>
    <property type="match status" value="1"/>
</dbReference>
<dbReference type="GeneID" id="19954130"/>
<feature type="signal peptide" evidence="1">
    <location>
        <begin position="1"/>
        <end position="18"/>
    </location>
</feature>
<evidence type="ECO:0000313" key="3">
    <source>
        <dbReference type="Proteomes" id="UP000030762"/>
    </source>
</evidence>
<reference evidence="2 3" key="1">
    <citation type="submission" date="2012-04" db="EMBL/GenBank/DDBJ databases">
        <title>The Genome Sequence of Saprolegnia declina VS20.</title>
        <authorList>
            <consortium name="The Broad Institute Genome Sequencing Platform"/>
            <person name="Russ C."/>
            <person name="Nusbaum C."/>
            <person name="Tyler B."/>
            <person name="van West P."/>
            <person name="Dieguez-Uribeondo J."/>
            <person name="de Bruijn I."/>
            <person name="Tripathy S."/>
            <person name="Jiang R."/>
            <person name="Young S.K."/>
            <person name="Zeng Q."/>
            <person name="Gargeya S."/>
            <person name="Fitzgerald M."/>
            <person name="Haas B."/>
            <person name="Abouelleil A."/>
            <person name="Alvarado L."/>
            <person name="Arachchi H.M."/>
            <person name="Berlin A."/>
            <person name="Chapman S.B."/>
            <person name="Goldberg J."/>
            <person name="Griggs A."/>
            <person name="Gujja S."/>
            <person name="Hansen M."/>
            <person name="Howarth C."/>
            <person name="Imamovic A."/>
            <person name="Larimer J."/>
            <person name="McCowen C."/>
            <person name="Montmayeur A."/>
            <person name="Murphy C."/>
            <person name="Neiman D."/>
            <person name="Pearson M."/>
            <person name="Priest M."/>
            <person name="Roberts A."/>
            <person name="Saif S."/>
            <person name="Shea T."/>
            <person name="Sisk P."/>
            <person name="Sykes S."/>
            <person name="Wortman J."/>
            <person name="Nusbaum C."/>
            <person name="Birren B."/>
        </authorList>
    </citation>
    <scope>NUCLEOTIDE SEQUENCE [LARGE SCALE GENOMIC DNA]</scope>
    <source>
        <strain evidence="2 3">VS20</strain>
    </source>
</reference>
<sequence length="462" mass="48673">MILVTFSMGNLVASGAFATGKCQLGKNVQWVSIAGPMQGSRAGNLLEEKCRGTGWGAPLKGVLNLVGHCPPTPAYLNLKTQQSVDRSLRDQFAAAQDVRRRGVTKVMCGTKSSGLVSTDGAGLAVVGSMAFGDDGTLHDGVVAMGSCSVGVDNFSTDAEAGANYKASINHLDASFRHGDGWWGIDRKPVKWFECAFIMGANSTHAACNHHPDLWGDIHEHAPCCSRISFMHYESVNRAWNETSVQEEFCAAALQMSPACSQTVDNVMLVTFSMGNLVAASAFASDKCQLGEDVTWVSIAGPMQGSPAGNLLEDKCAASDSGSDGTLKSILNLFGKCPPTPAYLNLKTQASVDVSLQKQFAAAQDVRRRGVTKTMCGVKSSGLATTDGVGLAILGSMAFKDGSVHDGVVGFESCSVGVDGFATDANAGANYKASINHLDTSFRNGDGWWGADRKPVKWFECAL</sequence>
<keyword evidence="1" id="KW-0732">Signal</keyword>
<evidence type="ECO:0000256" key="1">
    <source>
        <dbReference type="SAM" id="SignalP"/>
    </source>
</evidence>